<dbReference type="SUPFAM" id="SSF50249">
    <property type="entry name" value="Nucleic acid-binding proteins"/>
    <property type="match status" value="3"/>
</dbReference>
<dbReference type="InterPro" id="IPR015205">
    <property type="entry name" value="Tower_dom"/>
</dbReference>
<keyword evidence="1" id="KW-0677">Repeat</keyword>
<dbReference type="Pfam" id="PF09121">
    <property type="entry name" value="Tower"/>
    <property type="match status" value="1"/>
</dbReference>
<dbReference type="GO" id="GO:0005634">
    <property type="term" value="C:nucleus"/>
    <property type="evidence" value="ECO:0007669"/>
    <property type="project" value="TreeGrafter"/>
</dbReference>
<dbReference type="Proteomes" id="UP001187315">
    <property type="component" value="Unassembled WGS sequence"/>
</dbReference>
<keyword evidence="4" id="KW-0233">DNA recombination</keyword>
<feature type="coiled-coil region" evidence="6">
    <location>
        <begin position="2170"/>
        <end position="2197"/>
    </location>
</feature>
<feature type="compositionally biased region" description="Polar residues" evidence="7">
    <location>
        <begin position="203"/>
        <end position="212"/>
    </location>
</feature>
<evidence type="ECO:0000259" key="8">
    <source>
        <dbReference type="SMART" id="SM01341"/>
    </source>
</evidence>
<dbReference type="InterPro" id="IPR055077">
    <property type="entry name" value="BRCA2_TR2"/>
</dbReference>
<keyword evidence="10" id="KW-1185">Reference proteome</keyword>
<keyword evidence="3" id="KW-0238">DNA-binding</keyword>
<dbReference type="EMBL" id="JAVHJS010000017">
    <property type="protein sequence ID" value="KAK2831695.1"/>
    <property type="molecule type" value="Genomic_DNA"/>
</dbReference>
<dbReference type="PANTHER" id="PTHR11289:SF0">
    <property type="entry name" value="BREAST CANCER TYPE 2 SUSCEPTIBILITY PROTEIN"/>
    <property type="match status" value="1"/>
</dbReference>
<dbReference type="Pfam" id="PF22687">
    <property type="entry name" value="BRCA2_TR2"/>
    <property type="match status" value="1"/>
</dbReference>
<feature type="compositionally biased region" description="Polar residues" evidence="7">
    <location>
        <begin position="381"/>
        <end position="410"/>
    </location>
</feature>
<dbReference type="SUPFAM" id="SSF81872">
    <property type="entry name" value="BRCA2 helical domain"/>
    <property type="match status" value="1"/>
</dbReference>
<dbReference type="Pfam" id="PF21318">
    <property type="entry name" value="BRCA2DBD_OB2"/>
    <property type="match status" value="1"/>
</dbReference>
<dbReference type="Gene3D" id="2.40.50.140">
    <property type="entry name" value="Nucleic acid-binding proteins"/>
    <property type="match status" value="3"/>
</dbReference>
<proteinExistence type="predicted"/>
<dbReference type="Pfam" id="PF09103">
    <property type="entry name" value="BRCA-2_OB1"/>
    <property type="match status" value="1"/>
</dbReference>
<dbReference type="Gene3D" id="6.10.70.10">
    <property type="match status" value="1"/>
</dbReference>
<evidence type="ECO:0000256" key="3">
    <source>
        <dbReference type="ARBA" id="ARBA00023125"/>
    </source>
</evidence>
<evidence type="ECO:0000256" key="1">
    <source>
        <dbReference type="ARBA" id="ARBA00022737"/>
    </source>
</evidence>
<sequence>MFDDFFHRIETELGPLNSDWFEELTVRASEDGCGNSTAHKDKDKVIFRAPETPVLDSQMCSTPRIFRRRRPHSPASGLEDTPNSGTGKMFPAPPGSESSPCLFDLAKDSQRFHKEWGSLKTSACLDLLDTPTDLTTPASSAHRISESLGAQLNPDLSWSSSFNTPSLSPTVLLSKKTECQSSPVSFLRDKEVIIVRKLFPSLSKGSESTSGVRHNDINGGNVHADEHKSDSSSDNIEGVWRQTVPDAIKDSNLRNTVESVLDGAEDVLSFFFKNSGSSLRRVKTTERKKRLNGVSKEVLETVEHTTDRPSASKTVTSASVANLKSPLFSSQLNNKDFTQWTPLSLSDVQYSKTNQACISEISSKLASPGVDDRTNRIAQLGRSSSRTSKQQTFTPDSTLEKSQGQVTLSEASPALSFSRKPRKFVYPVQNSDSKKMHNVTDAAVGKHYQEASGHEEDVHTDTGDQSVQPAETTVKQVHPTLLNIDHELDMSQLCKAFAEDFTQEVNSLKAPQKIAQSSHECVLIPACTMVEISDMQPKAVATLQCEGHVDRQTAEVVTFTNIQSFESTDCDGGCPTVRSGFSLETLPCNDTEHLYSGFKTANNAIIVVPPEALVKAKAALDESSERMTHTGTSGVTEPVQAGTNCCKSYKPVIANTAGEKLPSESHQHGHEAGKETSNESVLRSEEASANIPSMFMCQTNESGFKTASNKSITVSSVNLEKAKDIFKELDEEKLDSCLTDNKTQVCSIKAAKPYKSSQHSTGKDDESSFLTASQRADVTELCSMLEDAGSQCEFTQFKRTKMDSKYPDSLQLEREWDPEILAGIDFDDSFNCDLTERQVLKKHQSKADTHASVPNGLMNGDMAVQNLNIRKSCLISWEMQNKADDSVQEKAFCSGFRTAKGNAVSISVKCLSKARSLFADIEDTEGNISLESDSEADTVKQMENRPGDHQDTFCMESDLEPKPRINTCNGNARSISEEAETCKQMCSKTNLETGQESVDQKPDLNQSSTVSYGFSTTGGKDLKISENAHQNAKELLTELANGKESKYDIFPAETKATSWTSAQNSSDLLADVVAESKTSDGSLPKGGKEHNFEISPDTKQATCPTPRSVESNGFKMANGKEASVSASAIQKSKTIFKDINDCMRSSDEAKSKETNTKLDLEGDTGQHTFVNGFKMASGKGVSFSEKAFMKAKTFFKNCDSDCVDVSQVKRDDTSVMDDCGFKAVAGNMVNLPGTDNPNKETLKKDSTDLNKYVQRKFAKTSSETLQPPSVCGFSTASGAAVSVSADALQRARAMLDDSNAASPGERRLEISEAGILSKNEAVVAGKTYGFSTASGRKVAVSEKALQKAKSLFTDCDVDGLGPDPCNLSAAKTSAAGSEPTHTLPSNAAGNKNGVSEKEPNRSKDVSVGSVDGSVERGSSSGEALCARNASVPVNAGKSEGRYENMINGGPKAEHLGSGNCGFSTASGKGVCVSKSALAVAYEMFRDCDTQIVTNGKITNDSPSTAIDKKPIESETKATNVPHPSSPATQDNPSLLSCHSLNLDGCTVTQQKYFEQEAMACTKALLEDDLNESGLMSSLDTDVRQSPAQRQEIRLGVNAGTRKRPSDDEHLTGQPPLKRRLVSEFDQISDDGTACAPMKSSPNGTLSDRRVFKYNLKPNITYPSRNVVDQASANQGHLKRRPSDPKAPVFIPPFRKNLKEETPKTRVPTAVAQVPSVFVPPIKKKDTSGNVYVKDSPLISADSPAITSSSCESNMYHSARKTDKQKTEETKREDMLENDTTVLGETNVIWQQSLELARDVQNMRIRKKKHQRVRPLPGTFYLAKTSGVSRISLKEAVGYKCPDLHTEKQLYQHGVSFNVAQITSENAESFRFSCDEFFRRDVLRDTGGIQLADGGWLIPDNKGMLGKEEFYRALCDTPGVDPKLISEAWVYNHYRWVVWKRASMERAFPEILGGRCFTPEQVLLQLKLRYDVEVDHSQRSALKKIIERDDTPAKTIVLCVCGIAKDDQSLVRTKEATNTTDTKPESPAAVVWLTDGWYPIKALLDLPLSTMLRKGRLSVGVKLLIHGAELIGSQDACPPLEAPESLMLKISANSTRRARWDTKLGFYKDPRPFPLLLSALYANGGVASRVDITVLRSYPIQWMEKKPGSVFVFRNERAEVREVAGYSRTKEKTLEHLFSKIQAQLEKEEEEKRKTRRGRTFSLHEIKNLQEGEEIHEAMESDPALVEAHLSTQQVKAVSSYRQVLTERKRAELQDRVHKAVQEAEGGCANRDVTPVWKLSIADANDLHSSCVYTLNIWRPSLDLQSLLREGCRYKAYHLATSETKKRSGTSNIQFTATKKTQFQDIEVCPQWLSLHFPARQSVKLGDLQSPGFSSTCGEVDLVGYVVSISDRQGTSPVLYLVDEKFDFVSVRICSSLALLALEDLVKPLALLAVINLQLRQQSGPVPSLYAGEQALFSTNPKEAYLQKDISRLKTFVEDYEHFFIVAEEKLSNLIPTGFLNSCESPRTPGLPSASKSNLRNNASRVFSPFTPVTKRAPIPTGNSDTKDPRSVKRKRGMENLSRLQNPAPLLPLGMVRSPRISKTFNPPRRCETPRNPQTAPAP</sequence>
<dbReference type="Pfam" id="PF09104">
    <property type="entry name" value="BRCA-2_OB3"/>
    <property type="match status" value="1"/>
</dbReference>
<feature type="compositionally biased region" description="Polar residues" evidence="7">
    <location>
        <begin position="1097"/>
        <end position="1108"/>
    </location>
</feature>
<accession>A0AA88M7A0</accession>
<dbReference type="InterPro" id="IPR015188">
    <property type="entry name" value="BRCA2_OB_3"/>
</dbReference>
<dbReference type="InterPro" id="IPR015187">
    <property type="entry name" value="BRCA2_OB_1"/>
</dbReference>
<keyword evidence="6" id="KW-0175">Coiled coil</keyword>
<name>A0AA88M7A0_TACVA</name>
<dbReference type="InterPro" id="IPR036315">
    <property type="entry name" value="BRCA2_hlx_sf"/>
</dbReference>
<dbReference type="GO" id="GO:0006355">
    <property type="term" value="P:regulation of DNA-templated transcription"/>
    <property type="evidence" value="ECO:0007669"/>
    <property type="project" value="TreeGrafter"/>
</dbReference>
<evidence type="ECO:0000256" key="4">
    <source>
        <dbReference type="ARBA" id="ARBA00023172"/>
    </source>
</evidence>
<feature type="domain" description="Tower" evidence="8">
    <location>
        <begin position="2142"/>
        <end position="2183"/>
    </location>
</feature>
<dbReference type="InterPro" id="IPR015525">
    <property type="entry name" value="BRCA2"/>
</dbReference>
<dbReference type="PIRSF" id="PIRSF002397">
    <property type="entry name" value="BRCA2"/>
    <property type="match status" value="1"/>
</dbReference>
<evidence type="ECO:0000256" key="2">
    <source>
        <dbReference type="ARBA" id="ARBA00022763"/>
    </source>
</evidence>
<reference evidence="9" key="1">
    <citation type="submission" date="2023-08" db="EMBL/GenBank/DDBJ databases">
        <title>Pelteobagrus vachellii genome.</title>
        <authorList>
            <person name="Liu H."/>
        </authorList>
    </citation>
    <scope>NUCLEOTIDE SEQUENCE</scope>
    <source>
        <strain evidence="9">PRFRI_2022a</strain>
        <tissue evidence="9">Muscle</tissue>
    </source>
</reference>
<feature type="compositionally biased region" description="Low complexity" evidence="7">
    <location>
        <begin position="1405"/>
        <end position="1422"/>
    </location>
</feature>
<feature type="region of interest" description="Disordered" evidence="7">
    <location>
        <begin position="661"/>
        <end position="685"/>
    </location>
</feature>
<evidence type="ECO:0000256" key="7">
    <source>
        <dbReference type="SAM" id="MobiDB-lite"/>
    </source>
</evidence>
<feature type="region of interest" description="Disordered" evidence="7">
    <location>
        <begin position="2531"/>
        <end position="2602"/>
    </location>
</feature>
<keyword evidence="2" id="KW-0227">DNA damage</keyword>
<dbReference type="PANTHER" id="PTHR11289">
    <property type="entry name" value="BREAST CANCER TYPE 2 SUSCEPTIBILITY PROTEIN BRCA2"/>
    <property type="match status" value="1"/>
</dbReference>
<dbReference type="SMART" id="SM01341">
    <property type="entry name" value="Tower"/>
    <property type="match status" value="1"/>
</dbReference>
<organism evidence="9 10">
    <name type="scientific">Tachysurus vachellii</name>
    <name type="common">Darkbarbel catfish</name>
    <name type="synonym">Pelteobagrus vachellii</name>
    <dbReference type="NCBI Taxonomy" id="175792"/>
    <lineage>
        <taxon>Eukaryota</taxon>
        <taxon>Metazoa</taxon>
        <taxon>Chordata</taxon>
        <taxon>Craniata</taxon>
        <taxon>Vertebrata</taxon>
        <taxon>Euteleostomi</taxon>
        <taxon>Actinopterygii</taxon>
        <taxon>Neopterygii</taxon>
        <taxon>Teleostei</taxon>
        <taxon>Ostariophysi</taxon>
        <taxon>Siluriformes</taxon>
        <taxon>Bagridae</taxon>
        <taxon>Tachysurus</taxon>
    </lineage>
</organism>
<feature type="region of interest" description="Disordered" evidence="7">
    <location>
        <begin position="1743"/>
        <end position="1773"/>
    </location>
</feature>
<keyword evidence="5" id="KW-0234">DNA repair</keyword>
<feature type="region of interest" description="Disordered" evidence="7">
    <location>
        <begin position="203"/>
        <end position="237"/>
    </location>
</feature>
<feature type="compositionally biased region" description="Polar residues" evidence="7">
    <location>
        <begin position="1744"/>
        <end position="1755"/>
    </location>
</feature>
<evidence type="ECO:0000313" key="9">
    <source>
        <dbReference type="EMBL" id="KAK2831695.1"/>
    </source>
</evidence>
<dbReference type="GO" id="GO:0003677">
    <property type="term" value="F:DNA binding"/>
    <property type="evidence" value="ECO:0007669"/>
    <property type="project" value="UniProtKB-KW"/>
</dbReference>
<feature type="region of interest" description="Disordered" evidence="7">
    <location>
        <begin position="1370"/>
        <end position="1422"/>
    </location>
</feature>
<dbReference type="CDD" id="cd04494">
    <property type="entry name" value="BRCA2DBD_OB2"/>
    <property type="match status" value="1"/>
</dbReference>
<dbReference type="SUPFAM" id="SSF81878">
    <property type="entry name" value="BRCA2 tower domain"/>
    <property type="match status" value="1"/>
</dbReference>
<evidence type="ECO:0000256" key="6">
    <source>
        <dbReference type="SAM" id="Coils"/>
    </source>
</evidence>
<dbReference type="InterPro" id="IPR015252">
    <property type="entry name" value="BRCA2_hlx"/>
</dbReference>
<feature type="region of interest" description="Disordered" evidence="7">
    <location>
        <begin position="67"/>
        <end position="96"/>
    </location>
</feature>
<dbReference type="Pfam" id="PF00634">
    <property type="entry name" value="BRCA2"/>
    <property type="match status" value="4"/>
</dbReference>
<dbReference type="CDD" id="cd04493">
    <property type="entry name" value="BRCA2DBD_OB1"/>
    <property type="match status" value="1"/>
</dbReference>
<dbReference type="GO" id="GO:0000724">
    <property type="term" value="P:double-strand break repair via homologous recombination"/>
    <property type="evidence" value="ECO:0007669"/>
    <property type="project" value="InterPro"/>
</dbReference>
<feature type="region of interest" description="Disordered" evidence="7">
    <location>
        <begin position="1579"/>
        <end position="1615"/>
    </location>
</feature>
<feature type="compositionally biased region" description="Basic and acidic residues" evidence="7">
    <location>
        <begin position="1759"/>
        <end position="1773"/>
    </location>
</feature>
<dbReference type="Pfam" id="PF09169">
    <property type="entry name" value="BRCA-2_helical"/>
    <property type="match status" value="1"/>
</dbReference>
<feature type="compositionally biased region" description="Polar residues" evidence="7">
    <location>
        <begin position="1370"/>
        <end position="1393"/>
    </location>
</feature>
<dbReference type="InterPro" id="IPR002093">
    <property type="entry name" value="BRCA2_repeat"/>
</dbReference>
<evidence type="ECO:0000313" key="10">
    <source>
        <dbReference type="Proteomes" id="UP001187315"/>
    </source>
</evidence>
<dbReference type="InterPro" id="IPR048262">
    <property type="entry name" value="BRCA2_OB_2_dom"/>
</dbReference>
<feature type="region of interest" description="Disordered" evidence="7">
    <location>
        <begin position="381"/>
        <end position="413"/>
    </location>
</feature>
<protein>
    <recommendedName>
        <fullName evidence="8">Tower domain-containing protein</fullName>
    </recommendedName>
</protein>
<feature type="region of interest" description="Disordered" evidence="7">
    <location>
        <begin position="1078"/>
        <end position="1108"/>
    </location>
</feature>
<dbReference type="PROSITE" id="PS50138">
    <property type="entry name" value="BRCA2_REPEAT"/>
    <property type="match status" value="9"/>
</dbReference>
<gene>
    <name evidence="9" type="ORF">Q7C36_016781</name>
</gene>
<comment type="caution">
    <text evidence="9">The sequence shown here is derived from an EMBL/GenBank/DDBJ whole genome shotgun (WGS) entry which is preliminary data.</text>
</comment>
<feature type="compositionally biased region" description="Basic and acidic residues" evidence="7">
    <location>
        <begin position="1394"/>
        <end position="1404"/>
    </location>
</feature>
<dbReference type="InterPro" id="IPR012340">
    <property type="entry name" value="NA-bd_OB-fold"/>
</dbReference>
<evidence type="ECO:0000256" key="5">
    <source>
        <dbReference type="ARBA" id="ARBA00023204"/>
    </source>
</evidence>
<feature type="compositionally biased region" description="Polar residues" evidence="7">
    <location>
        <begin position="1579"/>
        <end position="1588"/>
    </location>
</feature>